<dbReference type="EMBL" id="JBHUCO010000019">
    <property type="protein sequence ID" value="MFD1519688.1"/>
    <property type="molecule type" value="Genomic_DNA"/>
</dbReference>
<dbReference type="Gene3D" id="3.10.180.10">
    <property type="entry name" value="2,3-Dihydroxybiphenyl 1,2-Dioxygenase, domain 1"/>
    <property type="match status" value="1"/>
</dbReference>
<dbReference type="SUPFAM" id="SSF54593">
    <property type="entry name" value="Glyoxalase/Bleomycin resistance protein/Dihydroxybiphenyl dioxygenase"/>
    <property type="match status" value="1"/>
</dbReference>
<sequence length="188" mass="20437">MADLGFGQPRDGVMQMAYIVEDIRASIAYWTEELHVGPWFLLDSFTGRDPVYRGEPSRAEVSIAMAFAGHMNIELIQPKDDHPSVYRETLEQRGYGFHHFGLCTDDIDTAIADLEAKGLTLAFRAGVGSGGDVAYMDGGPGKPGMTELIEYTPGMDAGFTAMWRASRDWDGTDPVRPFGARPAAGDAG</sequence>
<proteinExistence type="predicted"/>
<protein>
    <submittedName>
        <fullName evidence="1">VOC family protein</fullName>
    </submittedName>
</protein>
<evidence type="ECO:0000313" key="2">
    <source>
        <dbReference type="Proteomes" id="UP001597114"/>
    </source>
</evidence>
<accession>A0ABW4EWN9</accession>
<organism evidence="1 2">
    <name type="scientific">Pseudonocardia yunnanensis</name>
    <dbReference type="NCBI Taxonomy" id="58107"/>
    <lineage>
        <taxon>Bacteria</taxon>
        <taxon>Bacillati</taxon>
        <taxon>Actinomycetota</taxon>
        <taxon>Actinomycetes</taxon>
        <taxon>Pseudonocardiales</taxon>
        <taxon>Pseudonocardiaceae</taxon>
        <taxon>Pseudonocardia</taxon>
    </lineage>
</organism>
<evidence type="ECO:0000313" key="1">
    <source>
        <dbReference type="EMBL" id="MFD1519688.1"/>
    </source>
</evidence>
<gene>
    <name evidence="1" type="ORF">ACFSJD_19495</name>
</gene>
<name>A0ABW4EWN9_9PSEU</name>
<dbReference type="InterPro" id="IPR029068">
    <property type="entry name" value="Glyas_Bleomycin-R_OHBP_Dase"/>
</dbReference>
<keyword evidence="2" id="KW-1185">Reference proteome</keyword>
<dbReference type="RefSeq" id="WP_344717697.1">
    <property type="nucleotide sequence ID" value="NZ_BAAAUS010000001.1"/>
</dbReference>
<dbReference type="Proteomes" id="UP001597114">
    <property type="component" value="Unassembled WGS sequence"/>
</dbReference>
<reference evidence="2" key="1">
    <citation type="journal article" date="2019" name="Int. J. Syst. Evol. Microbiol.">
        <title>The Global Catalogue of Microorganisms (GCM) 10K type strain sequencing project: providing services to taxonomists for standard genome sequencing and annotation.</title>
        <authorList>
            <consortium name="The Broad Institute Genomics Platform"/>
            <consortium name="The Broad Institute Genome Sequencing Center for Infectious Disease"/>
            <person name="Wu L."/>
            <person name="Ma J."/>
        </authorList>
    </citation>
    <scope>NUCLEOTIDE SEQUENCE [LARGE SCALE GENOMIC DNA]</scope>
    <source>
        <strain evidence="2">CCM 7043</strain>
    </source>
</reference>
<comment type="caution">
    <text evidence="1">The sequence shown here is derived from an EMBL/GenBank/DDBJ whole genome shotgun (WGS) entry which is preliminary data.</text>
</comment>
<dbReference type="Pfam" id="PF13669">
    <property type="entry name" value="Glyoxalase_4"/>
    <property type="match status" value="1"/>
</dbReference>